<dbReference type="PANTHER" id="PTHR11223">
    <property type="entry name" value="EXPORTIN 1/5"/>
    <property type="match status" value="1"/>
</dbReference>
<dbReference type="GO" id="GO:0005737">
    <property type="term" value="C:cytoplasm"/>
    <property type="evidence" value="ECO:0007669"/>
    <property type="project" value="TreeGrafter"/>
</dbReference>
<proteinExistence type="predicted"/>
<dbReference type="Pfam" id="PF08389">
    <property type="entry name" value="Xpo1"/>
    <property type="match status" value="1"/>
</dbReference>
<dbReference type="HOGENOM" id="CLU_007416_0_0_1"/>
<reference evidence="3" key="2">
    <citation type="submission" date="2011-02" db="EMBL/GenBank/DDBJ databases">
        <authorList>
            <person name="MacLean D."/>
        </authorList>
    </citation>
    <scope>NUCLEOTIDE SEQUENCE</scope>
</reference>
<feature type="domain" description="Exportin-1/Importin-beta-like" evidence="1">
    <location>
        <begin position="121"/>
        <end position="290"/>
    </location>
</feature>
<evidence type="ECO:0000259" key="1">
    <source>
        <dbReference type="Pfam" id="PF08389"/>
    </source>
</evidence>
<dbReference type="InterPro" id="IPR045065">
    <property type="entry name" value="XPO1/5"/>
</dbReference>
<dbReference type="InterPro" id="IPR016024">
    <property type="entry name" value="ARM-type_fold"/>
</dbReference>
<feature type="domain" description="Exportin-5 C-terminal" evidence="2">
    <location>
        <begin position="394"/>
        <end position="1171"/>
    </location>
</feature>
<name>F0VZX8_9STRA</name>
<dbReference type="Gene3D" id="1.25.10.10">
    <property type="entry name" value="Leucine-rich Repeat Variant"/>
    <property type="match status" value="1"/>
</dbReference>
<dbReference type="EMBL" id="FR824048">
    <property type="protein sequence ID" value="CCA14349.1"/>
    <property type="molecule type" value="Genomic_DNA"/>
</dbReference>
<reference evidence="3" key="1">
    <citation type="journal article" date="2011" name="PLoS Biol.">
        <title>Gene gain and loss during evolution of obligate parasitism in the white rust pathogen of Arabidopsis thaliana.</title>
        <authorList>
            <person name="Kemen E."/>
            <person name="Gardiner A."/>
            <person name="Schultz-Larsen T."/>
            <person name="Kemen A.C."/>
            <person name="Balmuth A.L."/>
            <person name="Robert-Seilaniantz A."/>
            <person name="Bailey K."/>
            <person name="Holub E."/>
            <person name="Studholme D.J."/>
            <person name="Maclean D."/>
            <person name="Jones J.D."/>
        </authorList>
    </citation>
    <scope>NUCLEOTIDE SEQUENCE</scope>
</reference>
<protein>
    <submittedName>
        <fullName evidence="3">Exportin5like protein putative</fullName>
    </submittedName>
</protein>
<organism evidence="3">
    <name type="scientific">Albugo laibachii Nc14</name>
    <dbReference type="NCBI Taxonomy" id="890382"/>
    <lineage>
        <taxon>Eukaryota</taxon>
        <taxon>Sar</taxon>
        <taxon>Stramenopiles</taxon>
        <taxon>Oomycota</taxon>
        <taxon>Peronosporomycetes</taxon>
        <taxon>Albuginales</taxon>
        <taxon>Albuginaceae</taxon>
        <taxon>Albugo</taxon>
    </lineage>
</organism>
<dbReference type="GO" id="GO:0005049">
    <property type="term" value="F:nuclear export signal receptor activity"/>
    <property type="evidence" value="ECO:0007669"/>
    <property type="project" value="InterPro"/>
</dbReference>
<dbReference type="GO" id="GO:0006405">
    <property type="term" value="P:RNA export from nucleus"/>
    <property type="evidence" value="ECO:0007669"/>
    <property type="project" value="TreeGrafter"/>
</dbReference>
<dbReference type="InterPro" id="IPR011989">
    <property type="entry name" value="ARM-like"/>
</dbReference>
<dbReference type="GO" id="GO:0042565">
    <property type="term" value="C:RNA nuclear export complex"/>
    <property type="evidence" value="ECO:0007669"/>
    <property type="project" value="TreeGrafter"/>
</dbReference>
<gene>
    <name evidence="3" type="primary">AlNc14C3G456</name>
    <name evidence="3" type="ORF">ALNC14_004920</name>
</gene>
<evidence type="ECO:0000259" key="2">
    <source>
        <dbReference type="Pfam" id="PF19273"/>
    </source>
</evidence>
<dbReference type="GO" id="GO:0003723">
    <property type="term" value="F:RNA binding"/>
    <property type="evidence" value="ECO:0007669"/>
    <property type="project" value="TreeGrafter"/>
</dbReference>
<dbReference type="SUPFAM" id="SSF48371">
    <property type="entry name" value="ARM repeat"/>
    <property type="match status" value="1"/>
</dbReference>
<sequence>MLEIEEEVYQRLMIAIQVSHSNTASNNERKQAYEFCELFKGRPDSISYAFAIYKQSTAQCQSVTTSDVLFELHVRRHFSLHLVESYLLIHWKSITLDEQIQLRSSLLQLIFTSQSTQSEPVFVREKQVLLLVELAKRQFPQHWDSLLSDLFHFCQVPSEALGIQLSRIELILKCFRFLAEDCVRNCFSSSLPAARRKDILQGLNVCLPELVPLVYREVEMQYQRYKTRTELDQVEGVDVSQLERFIQAGLEMMKEFLEWIPVERAFVGECNWMWIELSLISEKPFRLLAMEGIQIYFSRTFGKENHMILNQMSAFVAEKLEQISFEITRELVQDTTRLDEELLFLRKINDAVVTWCNSQLDCFISSTGDEDTPTRQTEHIAVRTLCASINEQSILQRMLECSCRLFCHPSYVIAEAQSAVWLSMFKNTVLLEQPFMGPIVEKLRIASLEKYFRLGSPSRADPEQTLACCFGTIQNPSLHAPLLSSLMITSLCSAEEFDSDETFSAFFGNFRGRLFSIVRQLISVDPQVLLSMLLDRVVLIYRHFPASADNQNAQGFCTESSTAYLYHEGVSCLVDCVLKQLPTTVFDDKACQRVQQQLLQVVLIFKSNDPLLKYRQLLMVGSFARCYGHESGTSFLTPVFELLFEGIQFTLPEDVALHRLNSDAISVRRRALSSLVTICQTIPSQILPVLPVLCTKVQELFASDQVLDSEAVLLYEVLVLVSNSIEDAQARMQFLRDMITELLSEWTSPTMTDLVNSPESLASTVEASTSDAANKKILKKVTKTLTSVYGILKRATVCSGSISNPSSLQTRSESSTTNFDQINMKNNPFARSVWPILLPNLLTLTQSLHALRTPSIAQSLCNTTVARFLLYMSLDEVAQLLGGRNQLDDELIAPLPDTIRWSKWQKNVRDIVYHIIGLMFAHPTLYELAVENSNQSVQAILYYFASGVSCHLDVMEHRHLKISIAYVYIPFLRMCPAALYCSLLEPVLTNVLTHLSARLQRCFIEDVVANGYRTEAPWMSFIVGVDAAKAAVAHDKILMDLVRQVTELLERAIDPKVVVGAVPNQQKHVLRHQDSLLHDYTLYESKTLPGLFGQILIEIMCWKDTQSCRKAVGLADKMVTCLHERQEYHFLLGDSIFKAALKSLFLDNAAVKEDGLKWELINLIRNCYCRLVLGLNPVHECKGIDPAHQPTKPANELCLSPRGILASLPEIQSSDLDALDTFLREKHSIKTQKIAFKEILEAPMHIVRQNASSLTSTTRTKIDDLPVKLILFSKQNEATQRQVAQDRVDWNTSSLFGNDESG</sequence>
<dbReference type="GO" id="GO:0005634">
    <property type="term" value="C:nucleus"/>
    <property type="evidence" value="ECO:0007669"/>
    <property type="project" value="TreeGrafter"/>
</dbReference>
<dbReference type="GO" id="GO:0006611">
    <property type="term" value="P:protein export from nucleus"/>
    <property type="evidence" value="ECO:0007669"/>
    <property type="project" value="InterPro"/>
</dbReference>
<evidence type="ECO:0000313" key="3">
    <source>
        <dbReference type="EMBL" id="CCA14349.1"/>
    </source>
</evidence>
<dbReference type="Pfam" id="PF19273">
    <property type="entry name" value="Exportin-5"/>
    <property type="match status" value="1"/>
</dbReference>
<dbReference type="InterPro" id="IPR045478">
    <property type="entry name" value="Exportin-5_C"/>
</dbReference>
<dbReference type="PANTHER" id="PTHR11223:SF3">
    <property type="entry name" value="EXPORTIN-5"/>
    <property type="match status" value="1"/>
</dbReference>
<dbReference type="InterPro" id="IPR013598">
    <property type="entry name" value="Exportin-1/Importin-b-like"/>
</dbReference>
<accession>F0VZX8</accession>